<dbReference type="AlphaFoldDB" id="Q3ASX4"/>
<accession>Q3ASX4</accession>
<dbReference type="Pfam" id="PF13489">
    <property type="entry name" value="Methyltransf_23"/>
    <property type="match status" value="1"/>
</dbReference>
<dbReference type="STRING" id="340177.Cag_0628"/>
<dbReference type="InterPro" id="IPR029063">
    <property type="entry name" value="SAM-dependent_MTases_sf"/>
</dbReference>
<dbReference type="KEGG" id="cch:Cag_0628"/>
<evidence type="ECO:0008006" key="2">
    <source>
        <dbReference type="Google" id="ProtNLM"/>
    </source>
</evidence>
<gene>
    <name evidence="1" type="ordered locus">Cag_0628</name>
</gene>
<name>Q3ASX4_CHLCH</name>
<dbReference type="OrthoDB" id="2370471at2"/>
<sequence length="312" mass="35397">MESTSCPICNTNSFTPWLHVVDRFEPSTLWNIVQAVDSGLLMLHPRPTEAEMAPYYAHAGYEPFLNSNKKSSLAERTLLFARSLLLHYRAMLIAKAREHPLCKAHILEVGCSNGELLHCLQQKHHIPTAQLLGVEPDAASAEYARKRFGLQVVDGVEKLPTTLFDTIILWHTLEHIHRVNETLAMLRERLTVNGIMVIALPNPLSYSARHYREAWIAWDAPRHLYHFTPTTLAALLKKHKLHIVKQQPYLPDTLFNTLYSEQLQRQHNNAPSTPLPFANALAQVTTAIKISTKELREPNNTSGIMYVVTHDA</sequence>
<dbReference type="HOGENOM" id="CLU_068669_1_0_10"/>
<dbReference type="PANTHER" id="PTHR43861:SF6">
    <property type="entry name" value="METHYLTRANSFERASE TYPE 11"/>
    <property type="match status" value="1"/>
</dbReference>
<reference evidence="1" key="1">
    <citation type="submission" date="2005-08" db="EMBL/GenBank/DDBJ databases">
        <title>Complete sequence of Chlorobium chlorochromatii CaD3.</title>
        <authorList>
            <person name="Copeland A."/>
            <person name="Lucas S."/>
            <person name="Lapidus A."/>
            <person name="Barry K."/>
            <person name="Detter J.C."/>
            <person name="Glavina T."/>
            <person name="Hammon N."/>
            <person name="Israni S."/>
            <person name="Pitluck S."/>
            <person name="Bryant D."/>
            <person name="Schmutz J."/>
            <person name="Larimer F."/>
            <person name="Land M."/>
            <person name="Kyrpides N."/>
            <person name="Ivanova N."/>
            <person name="Richardson P."/>
        </authorList>
    </citation>
    <scope>NUCLEOTIDE SEQUENCE [LARGE SCALE GENOMIC DNA]</scope>
    <source>
        <strain evidence="1">CaD3</strain>
    </source>
</reference>
<evidence type="ECO:0000313" key="1">
    <source>
        <dbReference type="EMBL" id="ABB27901.1"/>
    </source>
</evidence>
<organism evidence="1">
    <name type="scientific">Chlorobium chlorochromatii (strain CaD3)</name>
    <dbReference type="NCBI Taxonomy" id="340177"/>
    <lineage>
        <taxon>Bacteria</taxon>
        <taxon>Pseudomonadati</taxon>
        <taxon>Chlorobiota</taxon>
        <taxon>Chlorobiia</taxon>
        <taxon>Chlorobiales</taxon>
        <taxon>Chlorobiaceae</taxon>
        <taxon>Chlorobium/Pelodictyon group</taxon>
        <taxon>Chlorobium</taxon>
    </lineage>
</organism>
<protein>
    <recommendedName>
        <fullName evidence="2">Class I SAM-dependent methyltransferase</fullName>
    </recommendedName>
</protein>
<dbReference type="CDD" id="cd02440">
    <property type="entry name" value="AdoMet_MTases"/>
    <property type="match status" value="1"/>
</dbReference>
<dbReference type="PANTHER" id="PTHR43861">
    <property type="entry name" value="TRANS-ACONITATE 2-METHYLTRANSFERASE-RELATED"/>
    <property type="match status" value="1"/>
</dbReference>
<dbReference type="EMBL" id="CP000108">
    <property type="protein sequence ID" value="ABB27901.1"/>
    <property type="molecule type" value="Genomic_DNA"/>
</dbReference>
<dbReference type="SUPFAM" id="SSF53335">
    <property type="entry name" value="S-adenosyl-L-methionine-dependent methyltransferases"/>
    <property type="match status" value="1"/>
</dbReference>
<dbReference type="eggNOG" id="COG2227">
    <property type="taxonomic scope" value="Bacteria"/>
</dbReference>
<proteinExistence type="predicted"/>
<dbReference type="Gene3D" id="3.40.50.150">
    <property type="entry name" value="Vaccinia Virus protein VP39"/>
    <property type="match status" value="1"/>
</dbReference>